<keyword evidence="9" id="KW-0067">ATP-binding</keyword>
<name>A0ABQ1F8I6_9BACL</name>
<evidence type="ECO:0000256" key="6">
    <source>
        <dbReference type="ARBA" id="ARBA00022679"/>
    </source>
</evidence>
<dbReference type="Pfam" id="PF00672">
    <property type="entry name" value="HAMP"/>
    <property type="match status" value="1"/>
</dbReference>
<evidence type="ECO:0000313" key="15">
    <source>
        <dbReference type="EMBL" id="GGA02633.1"/>
    </source>
</evidence>
<keyword evidence="5" id="KW-0597">Phosphoprotein</keyword>
<dbReference type="SUPFAM" id="SSF158472">
    <property type="entry name" value="HAMP domain-like"/>
    <property type="match status" value="1"/>
</dbReference>
<comment type="catalytic activity">
    <reaction evidence="1">
        <text>ATP + protein L-histidine = ADP + protein N-phospho-L-histidine.</text>
        <dbReference type="EC" id="2.7.13.3"/>
    </reaction>
</comment>
<keyword evidence="11 12" id="KW-0472">Membrane</keyword>
<evidence type="ECO:0000256" key="2">
    <source>
        <dbReference type="ARBA" id="ARBA00004651"/>
    </source>
</evidence>
<evidence type="ECO:0000256" key="7">
    <source>
        <dbReference type="ARBA" id="ARBA00022741"/>
    </source>
</evidence>
<evidence type="ECO:0000259" key="13">
    <source>
        <dbReference type="PROSITE" id="PS50109"/>
    </source>
</evidence>
<keyword evidence="8 15" id="KW-0418">Kinase</keyword>
<dbReference type="EC" id="2.7.13.3" evidence="3"/>
<gene>
    <name evidence="15" type="primary">yesM</name>
    <name evidence="15" type="ORF">GCM10008018_55980</name>
</gene>
<organism evidence="15 16">
    <name type="scientific">Paenibacillus marchantiophytorum</name>
    <dbReference type="NCBI Taxonomy" id="1619310"/>
    <lineage>
        <taxon>Bacteria</taxon>
        <taxon>Bacillati</taxon>
        <taxon>Bacillota</taxon>
        <taxon>Bacilli</taxon>
        <taxon>Bacillales</taxon>
        <taxon>Paenibacillaceae</taxon>
        <taxon>Paenibacillus</taxon>
    </lineage>
</organism>
<evidence type="ECO:0000259" key="14">
    <source>
        <dbReference type="PROSITE" id="PS50885"/>
    </source>
</evidence>
<evidence type="ECO:0000256" key="12">
    <source>
        <dbReference type="SAM" id="Phobius"/>
    </source>
</evidence>
<dbReference type="InterPro" id="IPR036890">
    <property type="entry name" value="HATPase_C_sf"/>
</dbReference>
<feature type="transmembrane region" description="Helical" evidence="12">
    <location>
        <begin position="268"/>
        <end position="290"/>
    </location>
</feature>
<evidence type="ECO:0000256" key="5">
    <source>
        <dbReference type="ARBA" id="ARBA00022553"/>
    </source>
</evidence>
<feature type="domain" description="Histidine kinase" evidence="13">
    <location>
        <begin position="451"/>
        <end position="559"/>
    </location>
</feature>
<evidence type="ECO:0000256" key="4">
    <source>
        <dbReference type="ARBA" id="ARBA00022475"/>
    </source>
</evidence>
<dbReference type="Pfam" id="PF06580">
    <property type="entry name" value="His_kinase"/>
    <property type="match status" value="1"/>
</dbReference>
<dbReference type="GO" id="GO:0016301">
    <property type="term" value="F:kinase activity"/>
    <property type="evidence" value="ECO:0007669"/>
    <property type="project" value="UniProtKB-KW"/>
</dbReference>
<dbReference type="SMART" id="SM00387">
    <property type="entry name" value="HATPase_c"/>
    <property type="match status" value="1"/>
</dbReference>
<dbReference type="Pfam" id="PF02518">
    <property type="entry name" value="HATPase_c"/>
    <property type="match status" value="1"/>
</dbReference>
<dbReference type="CDD" id="cd06225">
    <property type="entry name" value="HAMP"/>
    <property type="match status" value="1"/>
</dbReference>
<protein>
    <recommendedName>
        <fullName evidence="3">histidine kinase</fullName>
        <ecNumber evidence="3">2.7.13.3</ecNumber>
    </recommendedName>
</protein>
<evidence type="ECO:0000256" key="10">
    <source>
        <dbReference type="ARBA" id="ARBA00023012"/>
    </source>
</evidence>
<evidence type="ECO:0000256" key="3">
    <source>
        <dbReference type="ARBA" id="ARBA00012438"/>
    </source>
</evidence>
<dbReference type="InterPro" id="IPR003594">
    <property type="entry name" value="HATPase_dom"/>
</dbReference>
<dbReference type="InterPro" id="IPR010559">
    <property type="entry name" value="Sig_transdc_His_kin_internal"/>
</dbReference>
<keyword evidence="7" id="KW-0547">Nucleotide-binding</keyword>
<dbReference type="SUPFAM" id="SSF55874">
    <property type="entry name" value="ATPase domain of HSP90 chaperone/DNA topoisomerase II/histidine kinase"/>
    <property type="match status" value="1"/>
</dbReference>
<proteinExistence type="predicted"/>
<keyword evidence="16" id="KW-1185">Reference proteome</keyword>
<accession>A0ABQ1F8I6</accession>
<dbReference type="EMBL" id="BMHE01000042">
    <property type="protein sequence ID" value="GGA02633.1"/>
    <property type="molecule type" value="Genomic_DNA"/>
</dbReference>
<keyword evidence="4" id="KW-1003">Cell membrane</keyword>
<dbReference type="InterPro" id="IPR005467">
    <property type="entry name" value="His_kinase_dom"/>
</dbReference>
<evidence type="ECO:0000256" key="1">
    <source>
        <dbReference type="ARBA" id="ARBA00000085"/>
    </source>
</evidence>
<dbReference type="PANTHER" id="PTHR34220">
    <property type="entry name" value="SENSOR HISTIDINE KINASE YPDA"/>
    <property type="match status" value="1"/>
</dbReference>
<evidence type="ECO:0000256" key="9">
    <source>
        <dbReference type="ARBA" id="ARBA00022840"/>
    </source>
</evidence>
<keyword evidence="6" id="KW-0808">Transferase</keyword>
<dbReference type="InterPro" id="IPR003660">
    <property type="entry name" value="HAMP_dom"/>
</dbReference>
<reference evidence="16" key="1">
    <citation type="journal article" date="2019" name="Int. J. Syst. Evol. Microbiol.">
        <title>The Global Catalogue of Microorganisms (GCM) 10K type strain sequencing project: providing services to taxonomists for standard genome sequencing and annotation.</title>
        <authorList>
            <consortium name="The Broad Institute Genomics Platform"/>
            <consortium name="The Broad Institute Genome Sequencing Center for Infectious Disease"/>
            <person name="Wu L."/>
            <person name="Ma J."/>
        </authorList>
    </citation>
    <scope>NUCLEOTIDE SEQUENCE [LARGE SCALE GENOMIC DNA]</scope>
    <source>
        <strain evidence="16">CGMCC 1.15043</strain>
    </source>
</reference>
<dbReference type="InterPro" id="IPR050640">
    <property type="entry name" value="Bact_2-comp_sensor_kinase"/>
</dbReference>
<sequence>MTLIAYTQSSEAIHTKIGTYSLQILDQVRDEIKRENRKLDYLSNQVMMNSLVQKNLENATELDAQSVMDTYYEVNQTFSGRKLLNHIKSMQIYNKSKELVYDLGYDKLLPQDIEPLTQMIAERKGNDIWTHVVTQNGVDCIVLAREIHSGSNWLNTVGYIFIAIKESFYSRDIYEDVNMGEGADLFMIDPKGGVLSSRNMDMPVGRTLDQSKDLLNKIAENEKKGKRAFISTWHHNGSLVAYSYDSSARWYLVSTIPTSYLNKETSTIVPYMLIATALCLLFSLLLTFVISGSISNPLQRLTQSMKQLALGNLQATNEDRSQDEIGFLSTRFNTMVLQISNLIEQTRNEQVKKREVELQMLQAQINPHFLFNTLNSLKWTAMLNQAVSVSDGLGALAELLRSTIVETSEMISLRAELDNINNYIVIQRLRYGATFEVEHQIDKGLMESGILKFILQPIVENAIIHGLDEQADHNKIVITAKRFEGHIQINIVDNGKGMSPNKVQQLLDTPNIAKQRLSNIGISNVNERIKLHFGEAYGITIQSEVGRGTSVSLIMPLAEIGSRADE</sequence>
<dbReference type="PANTHER" id="PTHR34220:SF7">
    <property type="entry name" value="SENSOR HISTIDINE KINASE YPDA"/>
    <property type="match status" value="1"/>
</dbReference>
<comment type="caution">
    <text evidence="15">The sequence shown here is derived from an EMBL/GenBank/DDBJ whole genome shotgun (WGS) entry which is preliminary data.</text>
</comment>
<keyword evidence="12" id="KW-0812">Transmembrane</keyword>
<evidence type="ECO:0000313" key="16">
    <source>
        <dbReference type="Proteomes" id="UP000615455"/>
    </source>
</evidence>
<evidence type="ECO:0000256" key="8">
    <source>
        <dbReference type="ARBA" id="ARBA00022777"/>
    </source>
</evidence>
<feature type="domain" description="HAMP" evidence="14">
    <location>
        <begin position="292"/>
        <end position="344"/>
    </location>
</feature>
<dbReference type="Gene3D" id="3.30.565.10">
    <property type="entry name" value="Histidine kinase-like ATPase, C-terminal domain"/>
    <property type="match status" value="1"/>
</dbReference>
<dbReference type="PROSITE" id="PS50885">
    <property type="entry name" value="HAMP"/>
    <property type="match status" value="1"/>
</dbReference>
<keyword evidence="12" id="KW-1133">Transmembrane helix</keyword>
<keyword evidence="10" id="KW-0902">Two-component regulatory system</keyword>
<evidence type="ECO:0000256" key="11">
    <source>
        <dbReference type="ARBA" id="ARBA00023136"/>
    </source>
</evidence>
<comment type="subcellular location">
    <subcellularLocation>
        <location evidence="2">Cell membrane</location>
        <topology evidence="2">Multi-pass membrane protein</topology>
    </subcellularLocation>
</comment>
<dbReference type="PROSITE" id="PS50109">
    <property type="entry name" value="HIS_KIN"/>
    <property type="match status" value="1"/>
</dbReference>
<dbReference type="Proteomes" id="UP000615455">
    <property type="component" value="Unassembled WGS sequence"/>
</dbReference>
<dbReference type="SMART" id="SM00304">
    <property type="entry name" value="HAMP"/>
    <property type="match status" value="1"/>
</dbReference>
<dbReference type="Gene3D" id="1.10.8.500">
    <property type="entry name" value="HAMP domain in histidine kinase"/>
    <property type="match status" value="1"/>
</dbReference>
<dbReference type="Gene3D" id="3.30.450.20">
    <property type="entry name" value="PAS domain"/>
    <property type="match status" value="1"/>
</dbReference>